<protein>
    <submittedName>
        <fullName evidence="1">Uncharacterized protein</fullName>
    </submittedName>
</protein>
<reference evidence="1 2" key="1">
    <citation type="submission" date="2016-12" db="EMBL/GenBank/DDBJ databases">
        <title>Amycolatopsis keratiniphila subsp. keratiniphila genome sequencing and assembly.</title>
        <authorList>
            <person name="Mayilraj S."/>
            <person name="Kaur N."/>
        </authorList>
    </citation>
    <scope>NUCLEOTIDE SEQUENCE [LARGE SCALE GENOMIC DNA]</scope>
    <source>
        <strain evidence="1 2">DSM 44409</strain>
    </source>
</reference>
<proteinExistence type="predicted"/>
<sequence>MALHPMPTEDARQLLLRSADRPSQLSDDEAVAEIVGRFCGHLPMAISIVGARLRDHPRWNARHIADQLADDHERLNGLQAGDLSVPGAFAMSFRAMPADRRRLFQLLGVHPGPEFDAYAVAALLGSDRAAASRGLDDLYTDNLIMETTPGRYQLHDLLRDYAITLAEGLTDADRRQALDRVLNYYLHAALDANSYLPRYQALTMTISTTPVDTPYIRSAAQACQWFAIELSTLTTCATRAAAAGQPHRTVHLSAVLSAYLRVMSLTEQGVRLHNTALDAATRIHDRLGQGYALNYLGVVQRLWGELDAAKHNHQHALELFEQAGDRLGQGYALNDLGRVLRLEGAFDAAK</sequence>
<dbReference type="Proteomes" id="UP000076660">
    <property type="component" value="Unassembled WGS sequence"/>
</dbReference>
<gene>
    <name evidence="1" type="ORF">AVR91_0200480</name>
</gene>
<dbReference type="PANTHER" id="PTHR47691">
    <property type="entry name" value="REGULATOR-RELATED"/>
    <property type="match status" value="1"/>
</dbReference>
<dbReference type="AlphaFoldDB" id="A0A1W2M489"/>
<dbReference type="EMBL" id="LQMT02000002">
    <property type="protein sequence ID" value="ONF75026.1"/>
    <property type="molecule type" value="Genomic_DNA"/>
</dbReference>
<organism evidence="1 2">
    <name type="scientific">Amycolatopsis keratiniphila subsp. keratiniphila</name>
    <dbReference type="NCBI Taxonomy" id="227715"/>
    <lineage>
        <taxon>Bacteria</taxon>
        <taxon>Bacillati</taxon>
        <taxon>Actinomycetota</taxon>
        <taxon>Actinomycetes</taxon>
        <taxon>Pseudonocardiales</taxon>
        <taxon>Pseudonocardiaceae</taxon>
        <taxon>Amycolatopsis</taxon>
        <taxon>Amycolatopsis japonica group</taxon>
    </lineage>
</organism>
<dbReference type="SUPFAM" id="SSF48452">
    <property type="entry name" value="TPR-like"/>
    <property type="match status" value="1"/>
</dbReference>
<accession>A0A1W2M489</accession>
<evidence type="ECO:0000313" key="2">
    <source>
        <dbReference type="Proteomes" id="UP000076660"/>
    </source>
</evidence>
<dbReference type="PANTHER" id="PTHR47691:SF3">
    <property type="entry name" value="HTH-TYPE TRANSCRIPTIONAL REGULATOR RV0890C-RELATED"/>
    <property type="match status" value="1"/>
</dbReference>
<dbReference type="Gene3D" id="1.25.40.10">
    <property type="entry name" value="Tetratricopeptide repeat domain"/>
    <property type="match status" value="1"/>
</dbReference>
<comment type="caution">
    <text evidence="1">The sequence shown here is derived from an EMBL/GenBank/DDBJ whole genome shotgun (WGS) entry which is preliminary data.</text>
</comment>
<dbReference type="InterPro" id="IPR011990">
    <property type="entry name" value="TPR-like_helical_dom_sf"/>
</dbReference>
<evidence type="ECO:0000313" key="1">
    <source>
        <dbReference type="EMBL" id="ONF75026.1"/>
    </source>
</evidence>
<name>A0A1W2M489_9PSEU</name>
<feature type="non-terminal residue" evidence="1">
    <location>
        <position position="350"/>
    </location>
</feature>